<feature type="active site" description="Charge relay system" evidence="6">
    <location>
        <position position="118"/>
    </location>
</feature>
<dbReference type="UniPathway" id="UPA00391"/>
<dbReference type="InterPro" id="IPR038418">
    <property type="entry name" value="6-PTP_synth/QueD_sf"/>
</dbReference>
<dbReference type="GO" id="GO:0046872">
    <property type="term" value="F:metal ion binding"/>
    <property type="evidence" value="ECO:0007669"/>
    <property type="project" value="UniProtKB-KW"/>
</dbReference>
<feature type="active site" description="Proton acceptor" evidence="6">
    <location>
        <position position="26"/>
    </location>
</feature>
<accession>A6GHT7</accession>
<evidence type="ECO:0000256" key="6">
    <source>
        <dbReference type="PIRSR" id="PIRSR006113-1"/>
    </source>
</evidence>
<evidence type="ECO:0000256" key="5">
    <source>
        <dbReference type="PIRNR" id="PIRNR006113"/>
    </source>
</evidence>
<dbReference type="GO" id="GO:0070497">
    <property type="term" value="F:6-carboxytetrahydropterin synthase activity"/>
    <property type="evidence" value="ECO:0007669"/>
    <property type="project" value="UniProtKB-EC"/>
</dbReference>
<dbReference type="AlphaFoldDB" id="A6GHT7"/>
<comment type="catalytic activity">
    <reaction evidence="4 5">
        <text>7,8-dihydroneopterin 3'-triphosphate + H2O = 6-carboxy-5,6,7,8-tetrahydropterin + triphosphate + acetaldehyde + 2 H(+)</text>
        <dbReference type="Rhea" id="RHEA:27966"/>
        <dbReference type="ChEBI" id="CHEBI:15343"/>
        <dbReference type="ChEBI" id="CHEBI:15377"/>
        <dbReference type="ChEBI" id="CHEBI:15378"/>
        <dbReference type="ChEBI" id="CHEBI:18036"/>
        <dbReference type="ChEBI" id="CHEBI:58462"/>
        <dbReference type="ChEBI" id="CHEBI:61032"/>
        <dbReference type="EC" id="4.1.2.50"/>
    </reaction>
</comment>
<comment type="similarity">
    <text evidence="2 5">Belongs to the PTPS family. QueD subfamily.</text>
</comment>
<dbReference type="OrthoDB" id="9804698at2"/>
<protein>
    <recommendedName>
        <fullName evidence="3 5">6-carboxy-5,6,7,8-tetrahydropterin synthase</fullName>
        <ecNumber evidence="5">4.-.-.-</ecNumber>
    </recommendedName>
</protein>
<dbReference type="PIRSF" id="PIRSF006113">
    <property type="entry name" value="PTP_synth"/>
    <property type="match status" value="1"/>
</dbReference>
<feature type="binding site" evidence="7">
    <location>
        <position position="30"/>
    </location>
    <ligand>
        <name>Zn(2+)</name>
        <dbReference type="ChEBI" id="CHEBI:29105"/>
    </ligand>
</feature>
<dbReference type="PANTHER" id="PTHR12589">
    <property type="entry name" value="PYRUVOYL TETRAHYDROBIOPTERIN SYNTHASE"/>
    <property type="match status" value="1"/>
</dbReference>
<dbReference type="InterPro" id="IPR007115">
    <property type="entry name" value="6-PTP_synth/QueD"/>
</dbReference>
<evidence type="ECO:0000313" key="9">
    <source>
        <dbReference type="Proteomes" id="UP000005801"/>
    </source>
</evidence>
<dbReference type="PANTHER" id="PTHR12589:SF8">
    <property type="entry name" value="6-CARBOXY-5,6,7,8-TETRAHYDROPTERIN SYNTHASE"/>
    <property type="match status" value="1"/>
</dbReference>
<name>A6GHT7_9BACT</name>
<dbReference type="NCBIfam" id="TIGR03367">
    <property type="entry name" value="queuosine_QueD"/>
    <property type="match status" value="1"/>
</dbReference>
<dbReference type="Proteomes" id="UP000005801">
    <property type="component" value="Unassembled WGS sequence"/>
</dbReference>
<keyword evidence="5 7" id="KW-0862">Zinc</keyword>
<keyword evidence="5 7" id="KW-0479">Metal-binding</keyword>
<feature type="binding site" evidence="7">
    <location>
        <position position="17"/>
    </location>
    <ligand>
        <name>Zn(2+)</name>
        <dbReference type="ChEBI" id="CHEBI:29105"/>
    </ligand>
</feature>
<keyword evidence="9" id="KW-1185">Reference proteome</keyword>
<reference evidence="8 9" key="1">
    <citation type="submission" date="2007-06" db="EMBL/GenBank/DDBJ databases">
        <authorList>
            <person name="Shimkets L."/>
            <person name="Ferriera S."/>
            <person name="Johnson J."/>
            <person name="Kravitz S."/>
            <person name="Beeson K."/>
            <person name="Sutton G."/>
            <person name="Rogers Y.-H."/>
            <person name="Friedman R."/>
            <person name="Frazier M."/>
            <person name="Venter J.C."/>
        </authorList>
    </citation>
    <scope>NUCLEOTIDE SEQUENCE [LARGE SCALE GENOMIC DNA]</scope>
    <source>
        <strain evidence="8 9">SIR-1</strain>
    </source>
</reference>
<feature type="active site" description="Charge relay system" evidence="6">
    <location>
        <position position="70"/>
    </location>
</feature>
<keyword evidence="5" id="KW-0456">Lyase</keyword>
<dbReference type="eggNOG" id="COG0720">
    <property type="taxonomic scope" value="Bacteria"/>
</dbReference>
<dbReference type="GO" id="GO:0008616">
    <property type="term" value="P:tRNA queuosine(34) biosynthetic process"/>
    <property type="evidence" value="ECO:0007669"/>
    <property type="project" value="UniProtKB-KW"/>
</dbReference>
<evidence type="ECO:0000313" key="8">
    <source>
        <dbReference type="EMBL" id="EDM74583.1"/>
    </source>
</evidence>
<evidence type="ECO:0000256" key="1">
    <source>
        <dbReference type="ARBA" id="ARBA00005061"/>
    </source>
</evidence>
<organism evidence="8 9">
    <name type="scientific">Plesiocystis pacifica SIR-1</name>
    <dbReference type="NCBI Taxonomy" id="391625"/>
    <lineage>
        <taxon>Bacteria</taxon>
        <taxon>Pseudomonadati</taxon>
        <taxon>Myxococcota</taxon>
        <taxon>Polyangia</taxon>
        <taxon>Nannocystales</taxon>
        <taxon>Nannocystaceae</taxon>
        <taxon>Plesiocystis</taxon>
    </lineage>
</organism>
<evidence type="ECO:0000256" key="7">
    <source>
        <dbReference type="PIRSR" id="PIRSR006113-2"/>
    </source>
</evidence>
<dbReference type="SUPFAM" id="SSF55620">
    <property type="entry name" value="Tetrahydrobiopterin biosynthesis enzymes-like"/>
    <property type="match status" value="1"/>
</dbReference>
<dbReference type="EC" id="4.-.-.-" evidence="5"/>
<evidence type="ECO:0000256" key="3">
    <source>
        <dbReference type="ARBA" id="ARBA00018141"/>
    </source>
</evidence>
<evidence type="ECO:0000256" key="4">
    <source>
        <dbReference type="ARBA" id="ARBA00048807"/>
    </source>
</evidence>
<dbReference type="EMBL" id="ABCS01000124">
    <property type="protein sequence ID" value="EDM74583.1"/>
    <property type="molecule type" value="Genomic_DNA"/>
</dbReference>
<evidence type="ECO:0000256" key="2">
    <source>
        <dbReference type="ARBA" id="ARBA00008900"/>
    </source>
</evidence>
<comment type="pathway">
    <text evidence="1 5">Purine metabolism; 7-cyano-7-deazaguanine biosynthesis.</text>
</comment>
<dbReference type="RefSeq" id="WP_006976273.1">
    <property type="nucleotide sequence ID" value="NZ_ABCS01000124.1"/>
</dbReference>
<feature type="binding site" evidence="7">
    <location>
        <position position="32"/>
    </location>
    <ligand>
        <name>Zn(2+)</name>
        <dbReference type="ChEBI" id="CHEBI:29105"/>
    </ligand>
</feature>
<comment type="cofactor">
    <cofactor evidence="5 7">
        <name>Zn(2+)</name>
        <dbReference type="ChEBI" id="CHEBI:29105"/>
    </cofactor>
    <text evidence="5 7">Binds 1 zinc ion per subunit.</text>
</comment>
<comment type="caution">
    <text evidence="8">The sequence shown here is derived from an EMBL/GenBank/DDBJ whole genome shotgun (WGS) entry which is preliminary data.</text>
</comment>
<gene>
    <name evidence="8" type="ORF">PPSIR1_28706</name>
</gene>
<dbReference type="Pfam" id="PF01242">
    <property type="entry name" value="PTPS"/>
    <property type="match status" value="1"/>
</dbReference>
<keyword evidence="5" id="KW-0671">Queuosine biosynthesis</keyword>
<sequence>MARQYRLKTNVHFAAAHVLRGYGGDCEQLHGHNYKVEIEVACEQLDELGMGVDFRAVRAAAREVVGVIDHRFLNEIPPFTEVNPTAEHIAAYIYEGLARRLAELAGERVQLAAITVWETERDSVTYTEG</sequence>
<dbReference type="STRING" id="391625.PPSIR1_28706"/>
<proteinExistence type="inferred from homology"/>
<dbReference type="Gene3D" id="3.30.479.10">
    <property type="entry name" value="6-pyruvoyl tetrahydropterin synthase/QueD"/>
    <property type="match status" value="1"/>
</dbReference>